<dbReference type="InterPro" id="IPR053781">
    <property type="entry name" value="F-box_AtFBL13-like"/>
</dbReference>
<dbReference type="Proteomes" id="UP001497457">
    <property type="component" value="Chromosome 18b"/>
</dbReference>
<keyword evidence="4" id="KW-1185">Reference proteome</keyword>
<dbReference type="PANTHER" id="PTHR32141:SF168">
    <property type="entry name" value="OS12G0595200 PROTEIN"/>
    <property type="match status" value="1"/>
</dbReference>
<dbReference type="InterPro" id="IPR036047">
    <property type="entry name" value="F-box-like_dom_sf"/>
</dbReference>
<dbReference type="InterPro" id="IPR055411">
    <property type="entry name" value="LRR_FXL15/At3g58940/PEG3-like"/>
</dbReference>
<evidence type="ECO:0000256" key="1">
    <source>
        <dbReference type="SAM" id="MobiDB-lite"/>
    </source>
</evidence>
<dbReference type="SMART" id="SM00579">
    <property type="entry name" value="FBD"/>
    <property type="match status" value="1"/>
</dbReference>
<dbReference type="SUPFAM" id="SSF81383">
    <property type="entry name" value="F-box domain"/>
    <property type="match status" value="1"/>
</dbReference>
<organism evidence="3 4">
    <name type="scientific">Urochloa decumbens</name>
    <dbReference type="NCBI Taxonomy" id="240449"/>
    <lineage>
        <taxon>Eukaryota</taxon>
        <taxon>Viridiplantae</taxon>
        <taxon>Streptophyta</taxon>
        <taxon>Embryophyta</taxon>
        <taxon>Tracheophyta</taxon>
        <taxon>Spermatophyta</taxon>
        <taxon>Magnoliopsida</taxon>
        <taxon>Liliopsida</taxon>
        <taxon>Poales</taxon>
        <taxon>Poaceae</taxon>
        <taxon>PACMAD clade</taxon>
        <taxon>Panicoideae</taxon>
        <taxon>Panicodae</taxon>
        <taxon>Paniceae</taxon>
        <taxon>Melinidinae</taxon>
        <taxon>Urochloa</taxon>
    </lineage>
</organism>
<dbReference type="AlphaFoldDB" id="A0ABC8Z8S0"/>
<protein>
    <recommendedName>
        <fullName evidence="2">FBD domain-containing protein</fullName>
    </recommendedName>
</protein>
<dbReference type="Gene3D" id="3.80.10.10">
    <property type="entry name" value="Ribonuclease Inhibitor"/>
    <property type="match status" value="1"/>
</dbReference>
<name>A0ABC8Z8S0_9POAL</name>
<feature type="region of interest" description="Disordered" evidence="1">
    <location>
        <begin position="1"/>
        <end position="32"/>
    </location>
</feature>
<feature type="domain" description="FBD" evidence="2">
    <location>
        <begin position="435"/>
        <end position="509"/>
    </location>
</feature>
<dbReference type="PANTHER" id="PTHR32141">
    <property type="match status" value="1"/>
</dbReference>
<evidence type="ECO:0000313" key="4">
    <source>
        <dbReference type="Proteomes" id="UP001497457"/>
    </source>
</evidence>
<accession>A0ABC8Z8S0</accession>
<evidence type="ECO:0000259" key="2">
    <source>
        <dbReference type="SMART" id="SM00579"/>
    </source>
</evidence>
<evidence type="ECO:0000313" key="3">
    <source>
        <dbReference type="EMBL" id="CAL4957447.1"/>
    </source>
</evidence>
<dbReference type="InterPro" id="IPR055302">
    <property type="entry name" value="F-box_dom-containing"/>
</dbReference>
<dbReference type="Pfam" id="PF08387">
    <property type="entry name" value="FBD"/>
    <property type="match status" value="1"/>
</dbReference>
<dbReference type="Pfam" id="PF24758">
    <property type="entry name" value="LRR_At5g56370"/>
    <property type="match status" value="2"/>
</dbReference>
<dbReference type="InterPro" id="IPR032675">
    <property type="entry name" value="LRR_dom_sf"/>
</dbReference>
<proteinExistence type="predicted"/>
<reference evidence="3 4" key="2">
    <citation type="submission" date="2024-10" db="EMBL/GenBank/DDBJ databases">
        <authorList>
            <person name="Ryan C."/>
        </authorList>
    </citation>
    <scope>NUCLEOTIDE SEQUENCE [LARGE SCALE GENOMIC DNA]</scope>
</reference>
<dbReference type="InterPro" id="IPR006566">
    <property type="entry name" value="FBD"/>
</dbReference>
<dbReference type="EMBL" id="OZ075128">
    <property type="protein sequence ID" value="CAL4957447.1"/>
    <property type="molecule type" value="Genomic_DNA"/>
</dbReference>
<reference evidence="4" key="1">
    <citation type="submission" date="2024-06" db="EMBL/GenBank/DDBJ databases">
        <authorList>
            <person name="Ryan C."/>
        </authorList>
    </citation>
    <scope>NUCLEOTIDE SEQUENCE [LARGE SCALE GENOMIC DNA]</scope>
</reference>
<dbReference type="SUPFAM" id="SSF52047">
    <property type="entry name" value="RNI-like"/>
    <property type="match status" value="1"/>
</dbReference>
<dbReference type="CDD" id="cd22160">
    <property type="entry name" value="F-box_AtFBL13-like"/>
    <property type="match status" value="1"/>
</dbReference>
<sequence length="528" mass="59101">MDVVSRAQAKRVKSRQPNSEEPRGGRSEAGGTDLISLLPDEILGSVISLLPIKEGARSQILSSRWRPLWRSAPLNLDAYGIGGVSHANAVVSRILAEHRGVARCFSVPYSILLGDSATLDGWLRSPSLDNLQELDFGFSPFASPSSLMPLSALRFSPTLRVTKIRSCQFPGDATHQLHFPNLQHLLLQSVTISEDSLHALLAGCPVLDKFELMYDNDREAMPPSALHFSSTLRVAKFVDCQFPNTAAHQVHFPNLQHLELVTVTISEGSLHAMLSGCPSLNSLILTCSSGFRQFLINSPKLKHVNMYFFRSDTNIRLEELIVENAPCLERLYLCGSHEDKINISILSAQKLKILGLFNCHIFGLKIGTTIFHGPHDVRVETVMHTVKVLALNLDNLCLDAVINLMKCFPCLEKLYIETHLMDTGNMCLHYSKDLECLDLHLKELRISYYNGTRSHVEFAKYFVLNARMLESMVLAVDQDKEGCDLWFDKQRRQLQLGKRASIGAQIEFSCDDCFNYLDVIQEFSGPSE</sequence>
<gene>
    <name evidence="3" type="ORF">URODEC1_LOCUS42558</name>
</gene>